<evidence type="ECO:0000313" key="2">
    <source>
        <dbReference type="EMBL" id="GBG71388.1"/>
    </source>
</evidence>
<dbReference type="EMBL" id="BFEA01000145">
    <property type="protein sequence ID" value="GBG71388.1"/>
    <property type="molecule type" value="Genomic_DNA"/>
</dbReference>
<keyword evidence="3" id="KW-1185">Reference proteome</keyword>
<feature type="compositionally biased region" description="Basic and acidic residues" evidence="1">
    <location>
        <begin position="184"/>
        <end position="197"/>
    </location>
</feature>
<feature type="region of interest" description="Disordered" evidence="1">
    <location>
        <begin position="159"/>
        <end position="209"/>
    </location>
</feature>
<evidence type="ECO:0000256" key="1">
    <source>
        <dbReference type="SAM" id="MobiDB-lite"/>
    </source>
</evidence>
<gene>
    <name evidence="2" type="ORF">CBR_g8808</name>
</gene>
<evidence type="ECO:0000313" key="3">
    <source>
        <dbReference type="Proteomes" id="UP000265515"/>
    </source>
</evidence>
<proteinExistence type="predicted"/>
<accession>A0A388KN13</accession>
<comment type="caution">
    <text evidence="2">The sequence shown here is derived from an EMBL/GenBank/DDBJ whole genome shotgun (WGS) entry which is preliminary data.</text>
</comment>
<dbReference type="AlphaFoldDB" id="A0A388KN13"/>
<dbReference type="Proteomes" id="UP000265515">
    <property type="component" value="Unassembled WGS sequence"/>
</dbReference>
<sequence length="209" mass="23067">MEHFYWRICSSITKTTSRLQRMLKVGQGDDDVLRYYTNICAVCENWETESETSCDVAVRESDEHEVGAGEWWVNLVALSYQVEDESAVVDGERESATDDAGEWEAEWGLLATVETAAAEANTATGTTTASTTTTMEVEQGLMAEAVVVVEERQGMGEIGEKGGMADNNNDNNNNNNINNNGEQRMGELDETGLKEDNNNNNNNEMEEMG</sequence>
<dbReference type="Gramene" id="GBG71388">
    <property type="protein sequence ID" value="GBG71388"/>
    <property type="gene ID" value="CBR_g8808"/>
</dbReference>
<reference evidence="2 3" key="1">
    <citation type="journal article" date="2018" name="Cell">
        <title>The Chara Genome: Secondary Complexity and Implications for Plant Terrestrialization.</title>
        <authorList>
            <person name="Nishiyama T."/>
            <person name="Sakayama H."/>
            <person name="Vries J.D."/>
            <person name="Buschmann H."/>
            <person name="Saint-Marcoux D."/>
            <person name="Ullrich K.K."/>
            <person name="Haas F.B."/>
            <person name="Vanderstraeten L."/>
            <person name="Becker D."/>
            <person name="Lang D."/>
            <person name="Vosolsobe S."/>
            <person name="Rombauts S."/>
            <person name="Wilhelmsson P.K.I."/>
            <person name="Janitza P."/>
            <person name="Kern R."/>
            <person name="Heyl A."/>
            <person name="Rumpler F."/>
            <person name="Villalobos L.I.A.C."/>
            <person name="Clay J.M."/>
            <person name="Skokan R."/>
            <person name="Toyoda A."/>
            <person name="Suzuki Y."/>
            <person name="Kagoshima H."/>
            <person name="Schijlen E."/>
            <person name="Tajeshwar N."/>
            <person name="Catarino B."/>
            <person name="Hetherington A.J."/>
            <person name="Saltykova A."/>
            <person name="Bonnot C."/>
            <person name="Breuninger H."/>
            <person name="Symeonidi A."/>
            <person name="Radhakrishnan G.V."/>
            <person name="Van Nieuwerburgh F."/>
            <person name="Deforce D."/>
            <person name="Chang C."/>
            <person name="Karol K.G."/>
            <person name="Hedrich R."/>
            <person name="Ulvskov P."/>
            <person name="Glockner G."/>
            <person name="Delwiche C.F."/>
            <person name="Petrasek J."/>
            <person name="Van de Peer Y."/>
            <person name="Friml J."/>
            <person name="Beilby M."/>
            <person name="Dolan L."/>
            <person name="Kohara Y."/>
            <person name="Sugano S."/>
            <person name="Fujiyama A."/>
            <person name="Delaux P.-M."/>
            <person name="Quint M."/>
            <person name="TheiBen G."/>
            <person name="Hagemann M."/>
            <person name="Harholt J."/>
            <person name="Dunand C."/>
            <person name="Zachgo S."/>
            <person name="Langdale J."/>
            <person name="Maumus F."/>
            <person name="Straeten D.V.D."/>
            <person name="Gould S.B."/>
            <person name="Rensing S.A."/>
        </authorList>
    </citation>
    <scope>NUCLEOTIDE SEQUENCE [LARGE SCALE GENOMIC DNA]</scope>
    <source>
        <strain evidence="2 3">S276</strain>
    </source>
</reference>
<organism evidence="2 3">
    <name type="scientific">Chara braunii</name>
    <name type="common">Braun's stonewort</name>
    <dbReference type="NCBI Taxonomy" id="69332"/>
    <lineage>
        <taxon>Eukaryota</taxon>
        <taxon>Viridiplantae</taxon>
        <taxon>Streptophyta</taxon>
        <taxon>Charophyceae</taxon>
        <taxon>Charales</taxon>
        <taxon>Characeae</taxon>
        <taxon>Chara</taxon>
    </lineage>
</organism>
<feature type="compositionally biased region" description="Low complexity" evidence="1">
    <location>
        <begin position="166"/>
        <end position="180"/>
    </location>
</feature>
<name>A0A388KN13_CHABU</name>
<protein>
    <submittedName>
        <fullName evidence="2">Uncharacterized protein</fullName>
    </submittedName>
</protein>